<feature type="domain" description="SMODS and SLOG-associating 2TM effector" evidence="2">
    <location>
        <begin position="8"/>
        <end position="172"/>
    </location>
</feature>
<gene>
    <name evidence="3" type="ORF">E0I26_01915</name>
</gene>
<comment type="caution">
    <text evidence="3">The sequence shown here is derived from an EMBL/GenBank/DDBJ whole genome shotgun (WGS) entry which is preliminary data.</text>
</comment>
<name>A0A4R5FCA7_9FLAO</name>
<evidence type="ECO:0000259" key="2">
    <source>
        <dbReference type="Pfam" id="PF18186"/>
    </source>
</evidence>
<keyword evidence="1" id="KW-1133">Transmembrane helix</keyword>
<accession>A0A4R5FCA7</accession>
<keyword evidence="4" id="KW-1185">Reference proteome</keyword>
<dbReference type="Proteomes" id="UP000294814">
    <property type="component" value="Unassembled WGS sequence"/>
</dbReference>
<dbReference type="OrthoDB" id="1099722at2"/>
<evidence type="ECO:0000313" key="3">
    <source>
        <dbReference type="EMBL" id="TDE46866.1"/>
    </source>
</evidence>
<evidence type="ECO:0000256" key="1">
    <source>
        <dbReference type="SAM" id="Phobius"/>
    </source>
</evidence>
<organism evidence="3 4">
    <name type="scientific">Flavobacterium rhamnosiphilum</name>
    <dbReference type="NCBI Taxonomy" id="2541724"/>
    <lineage>
        <taxon>Bacteria</taxon>
        <taxon>Pseudomonadati</taxon>
        <taxon>Bacteroidota</taxon>
        <taxon>Flavobacteriia</taxon>
        <taxon>Flavobacteriales</taxon>
        <taxon>Flavobacteriaceae</taxon>
        <taxon>Flavobacterium</taxon>
    </lineage>
</organism>
<reference evidence="3 4" key="1">
    <citation type="submission" date="2019-03" db="EMBL/GenBank/DDBJ databases">
        <title>Novel species of Flavobacterium.</title>
        <authorList>
            <person name="Liu Q."/>
            <person name="Xin Y.-H."/>
        </authorList>
    </citation>
    <scope>NUCLEOTIDE SEQUENCE [LARGE SCALE GENOMIC DNA]</scope>
    <source>
        <strain evidence="3 4">LB3P52</strain>
    </source>
</reference>
<dbReference type="RefSeq" id="WP_131914808.1">
    <property type="nucleotide sequence ID" value="NZ_SMLG01000001.1"/>
</dbReference>
<proteinExistence type="predicted"/>
<keyword evidence="1" id="KW-0812">Transmembrane</keyword>
<dbReference type="AlphaFoldDB" id="A0A4R5FCA7"/>
<protein>
    <submittedName>
        <fullName evidence="3">SLATT domain-containing protein</fullName>
    </submittedName>
</protein>
<sequence length="185" mass="21156">MSEQIALLESQIREIYGRVVYTHKTHEKCADVLKERNDCLKITEVILSALTTTSILVLIFGDGIVFQFLAALFSTTLLCLTLYSKDYNLLALAEKHKQAALDILEVREKLLSLLVDIRIGNKNVNDYQLERNKLNEQLVNTYRGAPKTINKAYKIASKALQKNEEFTFSDEEIDKFLPESLRKSN</sequence>
<dbReference type="InterPro" id="IPR040811">
    <property type="entry name" value="SLATT_4"/>
</dbReference>
<feature type="transmembrane region" description="Helical" evidence="1">
    <location>
        <begin position="42"/>
        <end position="60"/>
    </location>
</feature>
<dbReference type="EMBL" id="SMLG01000001">
    <property type="protein sequence ID" value="TDE46866.1"/>
    <property type="molecule type" value="Genomic_DNA"/>
</dbReference>
<dbReference type="Pfam" id="PF18186">
    <property type="entry name" value="SLATT_4"/>
    <property type="match status" value="1"/>
</dbReference>
<dbReference type="NCBIfam" id="NF033632">
    <property type="entry name" value="SLATT_4"/>
    <property type="match status" value="1"/>
</dbReference>
<evidence type="ECO:0000313" key="4">
    <source>
        <dbReference type="Proteomes" id="UP000294814"/>
    </source>
</evidence>
<keyword evidence="1" id="KW-0472">Membrane</keyword>